<dbReference type="InterPro" id="IPR008255">
    <property type="entry name" value="Pyr_nucl-diS_OxRdtase_2_AS"/>
</dbReference>
<keyword evidence="4 7" id="KW-0560">Oxidoreductase</keyword>
<comment type="caution">
    <text evidence="10">The sequence shown here is derived from an EMBL/GenBank/DDBJ whole genome shotgun (WGS) entry which is preliminary data.</text>
</comment>
<dbReference type="GO" id="GO:0005737">
    <property type="term" value="C:cytoplasm"/>
    <property type="evidence" value="ECO:0007669"/>
    <property type="project" value="InterPro"/>
</dbReference>
<dbReference type="RefSeq" id="WP_308449008.1">
    <property type="nucleotide sequence ID" value="NZ_JAJEQC010000004.1"/>
</dbReference>
<dbReference type="InterPro" id="IPR023753">
    <property type="entry name" value="FAD/NAD-binding_dom"/>
</dbReference>
<dbReference type="GO" id="GO:0004791">
    <property type="term" value="F:thioredoxin-disulfide reductase (NADPH) activity"/>
    <property type="evidence" value="ECO:0007669"/>
    <property type="project" value="UniProtKB-UniRule"/>
</dbReference>
<dbReference type="Pfam" id="PF07992">
    <property type="entry name" value="Pyr_redox_2"/>
    <property type="match status" value="1"/>
</dbReference>
<dbReference type="InterPro" id="IPR036188">
    <property type="entry name" value="FAD/NAD-bd_sf"/>
</dbReference>
<evidence type="ECO:0000256" key="1">
    <source>
        <dbReference type="ARBA" id="ARBA00009333"/>
    </source>
</evidence>
<keyword evidence="8" id="KW-0521">NADP</keyword>
<evidence type="ECO:0000259" key="9">
    <source>
        <dbReference type="Pfam" id="PF07992"/>
    </source>
</evidence>
<evidence type="ECO:0000313" key="10">
    <source>
        <dbReference type="EMBL" id="MCC2136542.1"/>
    </source>
</evidence>
<dbReference type="Proteomes" id="UP001199424">
    <property type="component" value="Unassembled WGS sequence"/>
</dbReference>
<name>A0AAE3AJA0_9FIRM</name>
<accession>A0AAE3AJA0</accession>
<feature type="domain" description="FAD/NAD(P)-binding" evidence="9">
    <location>
        <begin position="9"/>
        <end position="297"/>
    </location>
</feature>
<evidence type="ECO:0000256" key="6">
    <source>
        <dbReference type="ARBA" id="ARBA00023284"/>
    </source>
</evidence>
<keyword evidence="6 7" id="KW-0676">Redox-active center</keyword>
<comment type="cofactor">
    <cofactor evidence="8">
        <name>FAD</name>
        <dbReference type="ChEBI" id="CHEBI:57692"/>
    </cofactor>
    <text evidence="8">Binds 1 FAD per subunit.</text>
</comment>
<comment type="similarity">
    <text evidence="1 7">Belongs to the class-II pyridine nucleotide-disulfide oxidoreductase family.</text>
</comment>
<sequence length="309" mass="33196">MSENMEKVYDVIVVGSGPAGLTAALYCARAGYETLVLEKYIPGGQMVTSNEIENYPGFPEAVDGFTLTMNMKKQAERFGAKQTYGNVTALRLDGDVKILETEDGTVYRAKSVVLAPGAAPRTLGLLNEDALRGKGVSYCATCDGAFYKDKTVAVIGGGDTAAGDAAFLSAMCKKVYLIHRRDRLRASKSYEKKLDKPNIEIVFDTVTDEILEKDGKVGGLRLRNVKTDEVCEIEVNGVFVAVGNVPATDFVRDILDLDENGYFMAGESTKTNVPGVFAAGDCRKKTLRQIVTAAADGAVAAHGVEEYLS</sequence>
<keyword evidence="2 7" id="KW-0285">Flavoprotein</keyword>
<comment type="subunit">
    <text evidence="7">Homodimer.</text>
</comment>
<dbReference type="EMBL" id="JAJEQC010000004">
    <property type="protein sequence ID" value="MCC2136542.1"/>
    <property type="molecule type" value="Genomic_DNA"/>
</dbReference>
<keyword evidence="3 7" id="KW-0274">FAD</keyword>
<evidence type="ECO:0000256" key="8">
    <source>
        <dbReference type="RuleBase" id="RU003881"/>
    </source>
</evidence>
<dbReference type="PRINTS" id="PR00368">
    <property type="entry name" value="FADPNR"/>
</dbReference>
<evidence type="ECO:0000256" key="4">
    <source>
        <dbReference type="ARBA" id="ARBA00023002"/>
    </source>
</evidence>
<reference evidence="10" key="1">
    <citation type="submission" date="2021-10" db="EMBL/GenBank/DDBJ databases">
        <title>Anaerobic single-cell dispensing facilitates the cultivation of human gut bacteria.</title>
        <authorList>
            <person name="Afrizal A."/>
        </authorList>
    </citation>
    <scope>NUCLEOTIDE SEQUENCE</scope>
    <source>
        <strain evidence="10">CLA-AA-H250</strain>
    </source>
</reference>
<proteinExistence type="inferred from homology"/>
<protein>
    <recommendedName>
        <fullName evidence="7">Thioredoxin reductase</fullName>
        <ecNumber evidence="7">1.8.1.9</ecNumber>
    </recommendedName>
</protein>
<evidence type="ECO:0000256" key="2">
    <source>
        <dbReference type="ARBA" id="ARBA00022630"/>
    </source>
</evidence>
<dbReference type="GO" id="GO:0019430">
    <property type="term" value="P:removal of superoxide radicals"/>
    <property type="evidence" value="ECO:0007669"/>
    <property type="project" value="UniProtKB-UniRule"/>
</dbReference>
<dbReference type="InterPro" id="IPR005982">
    <property type="entry name" value="Thioredox_Rdtase"/>
</dbReference>
<evidence type="ECO:0000313" key="11">
    <source>
        <dbReference type="Proteomes" id="UP001199424"/>
    </source>
</evidence>
<dbReference type="AlphaFoldDB" id="A0AAE3AJA0"/>
<dbReference type="NCBIfam" id="TIGR01292">
    <property type="entry name" value="TRX_reduct"/>
    <property type="match status" value="1"/>
</dbReference>
<dbReference type="Gene3D" id="3.50.50.60">
    <property type="entry name" value="FAD/NAD(P)-binding domain"/>
    <property type="match status" value="2"/>
</dbReference>
<dbReference type="PROSITE" id="PS00573">
    <property type="entry name" value="PYRIDINE_REDOX_2"/>
    <property type="match status" value="1"/>
</dbReference>
<dbReference type="PRINTS" id="PR00469">
    <property type="entry name" value="PNDRDTASEII"/>
</dbReference>
<dbReference type="PANTHER" id="PTHR48105">
    <property type="entry name" value="THIOREDOXIN REDUCTASE 1-RELATED-RELATED"/>
    <property type="match status" value="1"/>
</dbReference>
<evidence type="ECO:0000256" key="5">
    <source>
        <dbReference type="ARBA" id="ARBA00023157"/>
    </source>
</evidence>
<gene>
    <name evidence="10" type="primary">trxB</name>
    <name evidence="10" type="ORF">LKD31_05880</name>
</gene>
<keyword evidence="11" id="KW-1185">Reference proteome</keyword>
<evidence type="ECO:0000256" key="3">
    <source>
        <dbReference type="ARBA" id="ARBA00022827"/>
    </source>
</evidence>
<keyword evidence="5" id="KW-1015">Disulfide bond</keyword>
<organism evidence="10 11">
    <name type="scientific">Hominenteromicrobium mulieris</name>
    <dbReference type="NCBI Taxonomy" id="2885357"/>
    <lineage>
        <taxon>Bacteria</taxon>
        <taxon>Bacillati</taxon>
        <taxon>Bacillota</taxon>
        <taxon>Clostridia</taxon>
        <taxon>Eubacteriales</taxon>
        <taxon>Oscillospiraceae</taxon>
        <taxon>Hominenteromicrobium</taxon>
    </lineage>
</organism>
<dbReference type="EC" id="1.8.1.9" evidence="7"/>
<comment type="catalytic activity">
    <reaction evidence="7">
        <text>[thioredoxin]-dithiol + NADP(+) = [thioredoxin]-disulfide + NADPH + H(+)</text>
        <dbReference type="Rhea" id="RHEA:20345"/>
        <dbReference type="Rhea" id="RHEA-COMP:10698"/>
        <dbReference type="Rhea" id="RHEA-COMP:10700"/>
        <dbReference type="ChEBI" id="CHEBI:15378"/>
        <dbReference type="ChEBI" id="CHEBI:29950"/>
        <dbReference type="ChEBI" id="CHEBI:50058"/>
        <dbReference type="ChEBI" id="CHEBI:57783"/>
        <dbReference type="ChEBI" id="CHEBI:58349"/>
        <dbReference type="EC" id="1.8.1.9"/>
    </reaction>
</comment>
<dbReference type="SUPFAM" id="SSF51905">
    <property type="entry name" value="FAD/NAD(P)-binding domain"/>
    <property type="match status" value="1"/>
</dbReference>
<evidence type="ECO:0000256" key="7">
    <source>
        <dbReference type="RuleBase" id="RU003880"/>
    </source>
</evidence>
<dbReference type="InterPro" id="IPR050097">
    <property type="entry name" value="Ferredoxin-NADP_redctase_2"/>
</dbReference>